<evidence type="ECO:0000256" key="1">
    <source>
        <dbReference type="SAM" id="Phobius"/>
    </source>
</evidence>
<keyword evidence="1" id="KW-0812">Transmembrane</keyword>
<keyword evidence="1" id="KW-0472">Membrane</keyword>
<dbReference type="InterPro" id="IPR027417">
    <property type="entry name" value="P-loop_NTPase"/>
</dbReference>
<dbReference type="RefSeq" id="WP_000124150.1">
    <property type="nucleotide sequence ID" value="NZ_JAMHBM010000029.1"/>
</dbReference>
<sequence>MARSCVTDPRWRELVALYRYDWIAAADVLFGKTPTWQQDEIIESTQQDGSWTSVTSGHGTGKSDMTSIIAILFIMFFPGARVILVANKRQQVLDGIFKYIKSNWATAVSRFPWLSKYFILTETSFFEVTGKGVWTILIKSCRPGNEEALAGEHADHLLYIIDEASGVSDKAFSVITGALTGKDNRILLLSQPTRPSGYFYDSHHRLAIRPGNPDGLFTAIILNSEESPLVDAKFIRAKLAEYGGRDNPMYMIKVRGEFPKSQDGFLLGRDEVERATRRKVKIAKGWGWVACVDVAGGTGRDKSVINIMMVSGQRNKRRVINYRMLEYTDVTETQLAAKIFAECNPERFPNITIAIDGDGLGKSTADLMYERYGITVQRIRWGKKMHSREDKSLYFDMRAFANIQAAEAVKSGRMRLDKGAATIEEASKIPVGINSAGQWKVMSKEDMKKKLNLHSPDHWDTYCFAMLANYVPQDEVLSVEDEAQVDEALAWLNE</sequence>
<geneLocation type="plasmid" evidence="2">
    <name>pKP12226</name>
</geneLocation>
<proteinExistence type="predicted"/>
<evidence type="ECO:0000313" key="2">
    <source>
        <dbReference type="EMBL" id="AJS09980.1"/>
    </source>
</evidence>
<feature type="transmembrane region" description="Helical" evidence="1">
    <location>
        <begin position="65"/>
        <end position="84"/>
    </location>
</feature>
<gene>
    <name evidence="2" type="primary">pacB</name>
</gene>
<dbReference type="AlphaFoldDB" id="A0A0D3RK28"/>
<dbReference type="Gene3D" id="3.30.420.240">
    <property type="match status" value="1"/>
</dbReference>
<accession>A0A0D3RK28</accession>
<dbReference type="Gene3D" id="3.40.50.300">
    <property type="entry name" value="P-loop containing nucleotide triphosphate hydrolases"/>
    <property type="match status" value="1"/>
</dbReference>
<keyword evidence="1" id="KW-1133">Transmembrane helix</keyword>
<dbReference type="SMR" id="A0A0D3RK28"/>
<protein>
    <submittedName>
        <fullName evidence="2">DNA packaging protein</fullName>
    </submittedName>
</protein>
<organism evidence="2">
    <name type="scientific">Klebsiella pneumoniae</name>
    <dbReference type="NCBI Taxonomy" id="573"/>
    <lineage>
        <taxon>Bacteria</taxon>
        <taxon>Pseudomonadati</taxon>
        <taxon>Pseudomonadota</taxon>
        <taxon>Gammaproteobacteria</taxon>
        <taxon>Enterobacterales</taxon>
        <taxon>Enterobacteriaceae</taxon>
        <taxon>Klebsiella/Raoultella group</taxon>
        <taxon>Klebsiella</taxon>
        <taxon>Klebsiella pneumoniae complex</taxon>
    </lineage>
</organism>
<keyword evidence="2" id="KW-0614">Plasmid</keyword>
<name>A0A0D3RK28_KLEPN</name>
<dbReference type="EMBL" id="KP453775">
    <property type="protein sequence ID" value="AJS09980.1"/>
    <property type="molecule type" value="Genomic_DNA"/>
</dbReference>
<reference evidence="2" key="1">
    <citation type="journal article" date="2015" name="Antimicrob. Agents Chemother.">
        <title>A Plasmid Bearing the blaCTX-M-15 Gene and Phage P1-Like Sequences from a Sequence Type 11 Klebsiella pneumoniae Isolate.</title>
        <authorList>
            <person name="Shin J."/>
            <person name="Ko K.S."/>
        </authorList>
    </citation>
    <scope>NUCLEOTIDE SEQUENCE</scope>
    <source>
        <strain evidence="2">ST11</strain>
        <plasmid evidence="2">pKP12226</plasmid>
    </source>
</reference>